<comment type="caution">
    <text evidence="2">The sequence shown here is derived from an EMBL/GenBank/DDBJ whole genome shotgun (WGS) entry which is preliminary data.</text>
</comment>
<feature type="compositionally biased region" description="Acidic residues" evidence="1">
    <location>
        <begin position="1"/>
        <end position="10"/>
    </location>
</feature>
<dbReference type="EMBL" id="BLXT01007882">
    <property type="protein sequence ID" value="GFO43529.1"/>
    <property type="molecule type" value="Genomic_DNA"/>
</dbReference>
<sequence>MDASEDSDQDEPVRTIYDQKTVHITGSQTIGLNQVNIHNSGSKQPATPSSSGERQHSSSSSSDDNGDDNNT</sequence>
<feature type="region of interest" description="Disordered" evidence="1">
    <location>
        <begin position="28"/>
        <end position="71"/>
    </location>
</feature>
<organism evidence="2 3">
    <name type="scientific">Plakobranchus ocellatus</name>
    <dbReference type="NCBI Taxonomy" id="259542"/>
    <lineage>
        <taxon>Eukaryota</taxon>
        <taxon>Metazoa</taxon>
        <taxon>Spiralia</taxon>
        <taxon>Lophotrochozoa</taxon>
        <taxon>Mollusca</taxon>
        <taxon>Gastropoda</taxon>
        <taxon>Heterobranchia</taxon>
        <taxon>Euthyneura</taxon>
        <taxon>Panpulmonata</taxon>
        <taxon>Sacoglossa</taxon>
        <taxon>Placobranchoidea</taxon>
        <taxon>Plakobranchidae</taxon>
        <taxon>Plakobranchus</taxon>
    </lineage>
</organism>
<gene>
    <name evidence="2" type="ORF">PoB_007003400</name>
</gene>
<feature type="compositionally biased region" description="Low complexity" evidence="1">
    <location>
        <begin position="49"/>
        <end position="62"/>
    </location>
</feature>
<feature type="compositionally biased region" description="Polar residues" evidence="1">
    <location>
        <begin position="28"/>
        <end position="48"/>
    </location>
</feature>
<protein>
    <submittedName>
        <fullName evidence="2">Uncharacterized protein</fullName>
    </submittedName>
</protein>
<name>A0AAV4DHM4_9GAST</name>
<evidence type="ECO:0000313" key="3">
    <source>
        <dbReference type="Proteomes" id="UP000735302"/>
    </source>
</evidence>
<dbReference type="AlphaFoldDB" id="A0AAV4DHM4"/>
<feature type="region of interest" description="Disordered" evidence="1">
    <location>
        <begin position="1"/>
        <end position="20"/>
    </location>
</feature>
<evidence type="ECO:0000313" key="2">
    <source>
        <dbReference type="EMBL" id="GFO43529.1"/>
    </source>
</evidence>
<keyword evidence="3" id="KW-1185">Reference proteome</keyword>
<accession>A0AAV4DHM4</accession>
<evidence type="ECO:0000256" key="1">
    <source>
        <dbReference type="SAM" id="MobiDB-lite"/>
    </source>
</evidence>
<reference evidence="2 3" key="1">
    <citation type="journal article" date="2021" name="Elife">
        <title>Chloroplast acquisition without the gene transfer in kleptoplastic sea slugs, Plakobranchus ocellatus.</title>
        <authorList>
            <person name="Maeda T."/>
            <person name="Takahashi S."/>
            <person name="Yoshida T."/>
            <person name="Shimamura S."/>
            <person name="Takaki Y."/>
            <person name="Nagai Y."/>
            <person name="Toyoda A."/>
            <person name="Suzuki Y."/>
            <person name="Arimoto A."/>
            <person name="Ishii H."/>
            <person name="Satoh N."/>
            <person name="Nishiyama T."/>
            <person name="Hasebe M."/>
            <person name="Maruyama T."/>
            <person name="Minagawa J."/>
            <person name="Obokata J."/>
            <person name="Shigenobu S."/>
        </authorList>
    </citation>
    <scope>NUCLEOTIDE SEQUENCE [LARGE SCALE GENOMIC DNA]</scope>
</reference>
<proteinExistence type="predicted"/>
<dbReference type="Proteomes" id="UP000735302">
    <property type="component" value="Unassembled WGS sequence"/>
</dbReference>